<dbReference type="InterPro" id="IPR029480">
    <property type="entry name" value="Transpos_assoc"/>
</dbReference>
<dbReference type="EMBL" id="JAUIZM010000006">
    <property type="protein sequence ID" value="KAK1380746.1"/>
    <property type="molecule type" value="Genomic_DNA"/>
</dbReference>
<dbReference type="Proteomes" id="UP001237642">
    <property type="component" value="Unassembled WGS sequence"/>
</dbReference>
<feature type="region of interest" description="Disordered" evidence="1">
    <location>
        <begin position="199"/>
        <end position="237"/>
    </location>
</feature>
<feature type="compositionally biased region" description="Basic and acidic residues" evidence="1">
    <location>
        <begin position="223"/>
        <end position="236"/>
    </location>
</feature>
<proteinExistence type="predicted"/>
<reference evidence="3" key="2">
    <citation type="submission" date="2023-05" db="EMBL/GenBank/DDBJ databases">
        <authorList>
            <person name="Schelkunov M.I."/>
        </authorList>
    </citation>
    <scope>NUCLEOTIDE SEQUENCE</scope>
    <source>
        <strain evidence="3">Hsosn_3</strain>
        <tissue evidence="3">Leaf</tissue>
    </source>
</reference>
<gene>
    <name evidence="3" type="ORF">POM88_027490</name>
</gene>
<reference evidence="3" key="1">
    <citation type="submission" date="2023-02" db="EMBL/GenBank/DDBJ databases">
        <title>Genome of toxic invasive species Heracleum sosnowskyi carries increased number of genes despite the absence of recent whole-genome duplications.</title>
        <authorList>
            <person name="Schelkunov M."/>
            <person name="Shtratnikova V."/>
            <person name="Makarenko M."/>
            <person name="Klepikova A."/>
            <person name="Omelchenko D."/>
            <person name="Novikova G."/>
            <person name="Obukhova E."/>
            <person name="Bogdanov V."/>
            <person name="Penin A."/>
            <person name="Logacheva M."/>
        </authorList>
    </citation>
    <scope>NUCLEOTIDE SEQUENCE</scope>
    <source>
        <strain evidence="3">Hsosn_3</strain>
        <tissue evidence="3">Leaf</tissue>
    </source>
</reference>
<feature type="region of interest" description="Disordered" evidence="1">
    <location>
        <begin position="249"/>
        <end position="276"/>
    </location>
</feature>
<name>A0AAD8MPJ8_9APIA</name>
<feature type="compositionally biased region" description="Basic and acidic residues" evidence="1">
    <location>
        <begin position="255"/>
        <end position="267"/>
    </location>
</feature>
<protein>
    <recommendedName>
        <fullName evidence="2">Transposase-associated domain-containing protein</fullName>
    </recommendedName>
</protein>
<organism evidence="3 4">
    <name type="scientific">Heracleum sosnowskyi</name>
    <dbReference type="NCBI Taxonomy" id="360622"/>
    <lineage>
        <taxon>Eukaryota</taxon>
        <taxon>Viridiplantae</taxon>
        <taxon>Streptophyta</taxon>
        <taxon>Embryophyta</taxon>
        <taxon>Tracheophyta</taxon>
        <taxon>Spermatophyta</taxon>
        <taxon>Magnoliopsida</taxon>
        <taxon>eudicotyledons</taxon>
        <taxon>Gunneridae</taxon>
        <taxon>Pentapetalae</taxon>
        <taxon>asterids</taxon>
        <taxon>campanulids</taxon>
        <taxon>Apiales</taxon>
        <taxon>Apiaceae</taxon>
        <taxon>Apioideae</taxon>
        <taxon>apioid superclade</taxon>
        <taxon>Tordylieae</taxon>
        <taxon>Tordyliinae</taxon>
        <taxon>Heracleum</taxon>
    </lineage>
</organism>
<dbReference type="AlphaFoldDB" id="A0AAD8MPJ8"/>
<evidence type="ECO:0000256" key="1">
    <source>
        <dbReference type="SAM" id="MobiDB-lite"/>
    </source>
</evidence>
<keyword evidence="4" id="KW-1185">Reference proteome</keyword>
<comment type="caution">
    <text evidence="3">The sequence shown here is derived from an EMBL/GenBank/DDBJ whole genome shotgun (WGS) entry which is preliminary data.</text>
</comment>
<sequence length="643" mass="74411">MASDHSWVGRNRYNEAKYLTEEYKSGVDNFIKFAIYNLQEEDNGLIRCPCKECKNKYYKNPSTVKVDLYRHGIMQWYTRWDCHGEKDMPRDEVGTSSVNTNYRDDDMYYAYDDDFEDFGKYLRGFQNCVNANELTSPNSGIVVIGTSYKESYGNYYGRVEEVLKLFYHNGFSLQLRRAAAMAEKEGSIKQMISFRVPWAGPKSKKSKGNDQGRSKKTSGGGGEAHKGSDEESHVKGSWEVGNTSQQIIFERKRRSCSEGDYPKKPPPDAKPTLRFTKNGKGFRAAKPKKTLGHIVRMKWDENTLKAKGAKREEFYNTCINSFKDYYEYPKNYLPENGDRVVRAHLKRNFRSYLNKEKERLEDKVNNLLDCGYRDIDIKILNPHYFSQRTWNAICDHWGTPQFAMRSELGQKARLKLEFTSRTGAIPYEQRREEIDEEREDKGEMPITDEEFLTMLYDPNDPAVKDLQEKMKNARSSQDDSIARPPKKGRIILHPQDTVGELIGAYEATRWTNQPKIDNCHDSVALPDKFYQMMSTILDEVRQMIRSLPMREVKQSILDQELRNLATAAFPDPNQKSLQTHYIRTAGGLLPQILKDAEKVIVEEEVLSEKSMEVDKTAEVDKVVEVNRTVDNDEDLEAEKYPLA</sequence>
<accession>A0AAD8MPJ8</accession>
<feature type="domain" description="Transposase-associated" evidence="2">
    <location>
        <begin position="15"/>
        <end position="85"/>
    </location>
</feature>
<dbReference type="Pfam" id="PF13963">
    <property type="entry name" value="Transpos_assoc"/>
    <property type="match status" value="1"/>
</dbReference>
<evidence type="ECO:0000313" key="3">
    <source>
        <dbReference type="EMBL" id="KAK1380746.1"/>
    </source>
</evidence>
<evidence type="ECO:0000313" key="4">
    <source>
        <dbReference type="Proteomes" id="UP001237642"/>
    </source>
</evidence>
<evidence type="ECO:0000259" key="2">
    <source>
        <dbReference type="Pfam" id="PF13963"/>
    </source>
</evidence>